<accession>A0A7X4WC09</accession>
<reference evidence="2 3" key="1">
    <citation type="submission" date="2017-05" db="EMBL/GenBank/DDBJ databases">
        <title>High clonality and local adaptation shapes Vibrionaceae linages within an endangered oasis.</title>
        <authorList>
            <person name="Vazquez-Rosas-Landa M."/>
        </authorList>
    </citation>
    <scope>NUCLEOTIDE SEQUENCE [LARGE SCALE GENOMIC DNA]</scope>
    <source>
        <strain evidence="2 3">P46_P4S1P180</strain>
    </source>
</reference>
<dbReference type="Pfam" id="PF13181">
    <property type="entry name" value="TPR_8"/>
    <property type="match status" value="1"/>
</dbReference>
<feature type="repeat" description="TPR" evidence="1">
    <location>
        <begin position="156"/>
        <end position="189"/>
    </location>
</feature>
<dbReference type="AlphaFoldDB" id="A0A7X4WC09"/>
<evidence type="ECO:0000313" key="3">
    <source>
        <dbReference type="Proteomes" id="UP000465712"/>
    </source>
</evidence>
<dbReference type="PROSITE" id="PS50005">
    <property type="entry name" value="TPR"/>
    <property type="match status" value="2"/>
</dbReference>
<comment type="caution">
    <text evidence="2">The sequence shown here is derived from an EMBL/GenBank/DDBJ whole genome shotgun (WGS) entry which is preliminary data.</text>
</comment>
<dbReference type="Proteomes" id="UP000465712">
    <property type="component" value="Unassembled WGS sequence"/>
</dbReference>
<protein>
    <submittedName>
        <fullName evidence="2">Tetratricopeptide repeat protein</fullName>
    </submittedName>
</protein>
<dbReference type="PROSITE" id="PS51257">
    <property type="entry name" value="PROKAR_LIPOPROTEIN"/>
    <property type="match status" value="1"/>
</dbReference>
<keyword evidence="1" id="KW-0802">TPR repeat</keyword>
<dbReference type="RefSeq" id="WP_161445175.1">
    <property type="nucleotide sequence ID" value="NZ_WXWW01000178.1"/>
</dbReference>
<name>A0A7X4WC09_9GAMM</name>
<dbReference type="SMART" id="SM00028">
    <property type="entry name" value="TPR"/>
    <property type="match status" value="2"/>
</dbReference>
<dbReference type="InterPro" id="IPR019734">
    <property type="entry name" value="TPR_rpt"/>
</dbReference>
<sequence>MKSQFSNRFIRHYRYWTGGLLAITLTACSGSPQEETAQQTANKAVQSGACGETLIAKDGMKLSMVKQQMDQGQYYLALAALDELDEDGLSVRIMRADSYRKLGKWDEASALYKGMLNTCLAGSAYHGLGLIASYQGNMQDAMKWMEKAAKAAPVEADVRNDLGFLLLVTGQDQKARDELLTALELNPSHPNAAKNLWFVLLKTNQKQAAATLASRFEWDYADQQEMMDAITAFRPLQLDPSQSGKESTGAL</sequence>
<feature type="repeat" description="TPR" evidence="1">
    <location>
        <begin position="122"/>
        <end position="155"/>
    </location>
</feature>
<dbReference type="Gene3D" id="1.25.40.10">
    <property type="entry name" value="Tetratricopeptide repeat domain"/>
    <property type="match status" value="1"/>
</dbReference>
<dbReference type="InterPro" id="IPR011990">
    <property type="entry name" value="TPR-like_helical_dom_sf"/>
</dbReference>
<proteinExistence type="predicted"/>
<organism evidence="2 3">
    <name type="scientific">Photobacterium halotolerans</name>
    <dbReference type="NCBI Taxonomy" id="265726"/>
    <lineage>
        <taxon>Bacteria</taxon>
        <taxon>Pseudomonadati</taxon>
        <taxon>Pseudomonadota</taxon>
        <taxon>Gammaproteobacteria</taxon>
        <taxon>Vibrionales</taxon>
        <taxon>Vibrionaceae</taxon>
        <taxon>Photobacterium</taxon>
    </lineage>
</organism>
<evidence type="ECO:0000313" key="2">
    <source>
        <dbReference type="EMBL" id="NAW65936.1"/>
    </source>
</evidence>
<dbReference type="EMBL" id="WXWW01000178">
    <property type="protein sequence ID" value="NAW65936.1"/>
    <property type="molecule type" value="Genomic_DNA"/>
</dbReference>
<evidence type="ECO:0000256" key="1">
    <source>
        <dbReference type="PROSITE-ProRule" id="PRU00339"/>
    </source>
</evidence>
<gene>
    <name evidence="2" type="ORF">CAG72_11980</name>
</gene>
<dbReference type="SUPFAM" id="SSF48452">
    <property type="entry name" value="TPR-like"/>
    <property type="match status" value="1"/>
</dbReference>